<gene>
    <name evidence="2" type="ORF">SMTD_LOCUS8207</name>
</gene>
<feature type="compositionally biased region" description="Low complexity" evidence="1">
    <location>
        <begin position="45"/>
        <end position="60"/>
    </location>
</feature>
<evidence type="ECO:0000256" key="1">
    <source>
        <dbReference type="SAM" id="MobiDB-lite"/>
    </source>
</evidence>
<evidence type="ECO:0000313" key="3">
    <source>
        <dbReference type="Proteomes" id="UP000269396"/>
    </source>
</evidence>
<protein>
    <submittedName>
        <fullName evidence="2">Uncharacterized protein</fullName>
    </submittedName>
</protein>
<dbReference type="AlphaFoldDB" id="A0A183P1H1"/>
<reference evidence="2 3" key="1">
    <citation type="submission" date="2018-11" db="EMBL/GenBank/DDBJ databases">
        <authorList>
            <consortium name="Pathogen Informatics"/>
        </authorList>
    </citation>
    <scope>NUCLEOTIDE SEQUENCE [LARGE SCALE GENOMIC DNA]</scope>
    <source>
        <strain>Denwood</strain>
        <strain evidence="3">Zambia</strain>
    </source>
</reference>
<organism evidence="2 3">
    <name type="scientific">Schistosoma mattheei</name>
    <dbReference type="NCBI Taxonomy" id="31246"/>
    <lineage>
        <taxon>Eukaryota</taxon>
        <taxon>Metazoa</taxon>
        <taxon>Spiralia</taxon>
        <taxon>Lophotrochozoa</taxon>
        <taxon>Platyhelminthes</taxon>
        <taxon>Trematoda</taxon>
        <taxon>Digenea</taxon>
        <taxon>Strigeidida</taxon>
        <taxon>Schistosomatoidea</taxon>
        <taxon>Schistosomatidae</taxon>
        <taxon>Schistosoma</taxon>
    </lineage>
</organism>
<sequence length="76" mass="8644">MPNCFFQGARTACINHKTVNELYIQSMKLSNTLLSRHDEIQSQGRSNLRSSNSDSYSRVNIKGVPTRNYKANHKGE</sequence>
<dbReference type="Proteomes" id="UP000269396">
    <property type="component" value="Unassembled WGS sequence"/>
</dbReference>
<feature type="non-terminal residue" evidence="2">
    <location>
        <position position="76"/>
    </location>
</feature>
<accession>A0A183P1H1</accession>
<evidence type="ECO:0000313" key="2">
    <source>
        <dbReference type="EMBL" id="VDP43514.1"/>
    </source>
</evidence>
<dbReference type="EMBL" id="UZAL01028760">
    <property type="protein sequence ID" value="VDP43514.1"/>
    <property type="molecule type" value="Genomic_DNA"/>
</dbReference>
<feature type="region of interest" description="Disordered" evidence="1">
    <location>
        <begin position="40"/>
        <end position="76"/>
    </location>
</feature>
<keyword evidence="3" id="KW-1185">Reference proteome</keyword>
<name>A0A183P1H1_9TREM</name>
<proteinExistence type="predicted"/>